<feature type="domain" description="tRNA nucleotidyltransferase substrate binding" evidence="12">
    <location>
        <begin position="162"/>
        <end position="279"/>
    </location>
</feature>
<dbReference type="InterPro" id="IPR006116">
    <property type="entry name" value="NT_2-5OAS_ClassI-CCAase"/>
</dbReference>
<dbReference type="InterPro" id="IPR008229">
    <property type="entry name" value="CCA-adding_arc"/>
</dbReference>
<keyword evidence="8 10" id="KW-0460">Magnesium</keyword>
<comment type="cofactor">
    <cofactor evidence="10">
        <name>Mg(2+)</name>
        <dbReference type="ChEBI" id="CHEBI:18420"/>
    </cofactor>
</comment>
<feature type="binding site" evidence="10">
    <location>
        <position position="177"/>
    </location>
    <ligand>
        <name>CTP</name>
        <dbReference type="ChEBI" id="CHEBI:37563"/>
    </ligand>
</feature>
<evidence type="ECO:0000256" key="9">
    <source>
        <dbReference type="ARBA" id="ARBA00022884"/>
    </source>
</evidence>
<dbReference type="Gene3D" id="3.30.70.590">
    <property type="entry name" value="Poly(A) polymerase predicted RNA binding domain"/>
    <property type="match status" value="1"/>
</dbReference>
<feature type="binding site" evidence="10">
    <location>
        <position position="168"/>
    </location>
    <ligand>
        <name>ATP</name>
        <dbReference type="ChEBI" id="CHEBI:30616"/>
    </ligand>
</feature>
<evidence type="ECO:0000256" key="8">
    <source>
        <dbReference type="ARBA" id="ARBA00022842"/>
    </source>
</evidence>
<feature type="binding site" evidence="10">
    <location>
        <position position="58"/>
    </location>
    <ligand>
        <name>ATP</name>
        <dbReference type="ChEBI" id="CHEBI:30616"/>
    </ligand>
</feature>
<evidence type="ECO:0000256" key="2">
    <source>
        <dbReference type="ARBA" id="ARBA00022694"/>
    </source>
</evidence>
<dbReference type="InterPro" id="IPR048833">
    <property type="entry name" value="CAA_C"/>
</dbReference>
<gene>
    <name evidence="10 14" type="primary">cca</name>
    <name evidence="14" type="ORF">PABY_03100</name>
</gene>
<feature type="binding site" evidence="10">
    <location>
        <position position="125"/>
    </location>
    <ligand>
        <name>Mg(2+)</name>
        <dbReference type="ChEBI" id="CHEBI:18420"/>
    </ligand>
</feature>
<dbReference type="Pfam" id="PF21133">
    <property type="entry name" value="CAA_C"/>
    <property type="match status" value="1"/>
</dbReference>
<dbReference type="PANTHER" id="PTHR39643">
    <property type="entry name" value="CCA-ADDING ENZYME"/>
    <property type="match status" value="1"/>
</dbReference>
<keyword evidence="7 10" id="KW-0067">ATP-binding</keyword>
<keyword evidence="1 10" id="KW-0808">Transferase</keyword>
<keyword evidence="2 10" id="KW-0819">tRNA processing</keyword>
<evidence type="ECO:0000256" key="1">
    <source>
        <dbReference type="ARBA" id="ARBA00022679"/>
    </source>
</evidence>
<comment type="similarity">
    <text evidence="10">Belongs to the tRNA nucleotidyltransferase/poly(A) polymerase family. Archaeal CCA-adding enzyme subfamily.</text>
</comment>
<organism evidence="14 15">
    <name type="scientific">Pyrodictium abyssi</name>
    <dbReference type="NCBI Taxonomy" id="54256"/>
    <lineage>
        <taxon>Archaea</taxon>
        <taxon>Thermoproteota</taxon>
        <taxon>Thermoprotei</taxon>
        <taxon>Desulfurococcales</taxon>
        <taxon>Pyrodictiaceae</taxon>
        <taxon>Pyrodictium</taxon>
    </lineage>
</organism>
<dbReference type="SUPFAM" id="SSF55003">
    <property type="entry name" value="PAP/Archaeal CCA-adding enzyme, C-terminal domain"/>
    <property type="match status" value="1"/>
</dbReference>
<evidence type="ECO:0000313" key="14">
    <source>
        <dbReference type="EMBL" id="BES80743.1"/>
    </source>
</evidence>
<evidence type="ECO:0000313" key="15">
    <source>
        <dbReference type="Proteomes" id="UP001341135"/>
    </source>
</evidence>
<name>A0ABM8IT65_9CREN</name>
<comment type="subunit">
    <text evidence="10">Homodimer.</text>
</comment>
<evidence type="ECO:0000256" key="5">
    <source>
        <dbReference type="ARBA" id="ARBA00022741"/>
    </source>
</evidence>
<feature type="binding site" evidence="10">
    <location>
        <position position="168"/>
    </location>
    <ligand>
        <name>CTP</name>
        <dbReference type="ChEBI" id="CHEBI:37563"/>
    </ligand>
</feature>
<feature type="binding site" evidence="10">
    <location>
        <position position="70"/>
    </location>
    <ligand>
        <name>Mg(2+)</name>
        <dbReference type="ChEBI" id="CHEBI:18420"/>
    </ligand>
</feature>
<dbReference type="Pfam" id="PF09249">
    <property type="entry name" value="tRNA_NucTransf2"/>
    <property type="match status" value="1"/>
</dbReference>
<keyword evidence="6 10" id="KW-0692">RNA repair</keyword>
<reference evidence="14 15" key="1">
    <citation type="submission" date="2023-09" db="EMBL/GenBank/DDBJ databases">
        <title>Pyrofollis japonicus gen. nov. sp. nov., a novel member of the family Pyrodictiaceae isolated from the Iheya North hydrothermal field.</title>
        <authorList>
            <person name="Miyazaki U."/>
            <person name="Sanari M."/>
            <person name="Tame A."/>
            <person name="Kitajima M."/>
            <person name="Okamoto A."/>
            <person name="Sawayama S."/>
            <person name="Miyazaki J."/>
            <person name="Takai K."/>
            <person name="Nakagawa S."/>
        </authorList>
    </citation>
    <scope>NUCLEOTIDE SEQUENCE [LARGE SCALE GENOMIC DNA]</scope>
    <source>
        <strain evidence="14 15">AV2</strain>
    </source>
</reference>
<feature type="binding site" evidence="10">
    <location>
        <position position="61"/>
    </location>
    <ligand>
        <name>CTP</name>
        <dbReference type="ChEBI" id="CHEBI:37563"/>
    </ligand>
</feature>
<dbReference type="Pfam" id="PF01909">
    <property type="entry name" value="NTP_transf_2"/>
    <property type="match status" value="1"/>
</dbReference>
<dbReference type="EMBL" id="AP028907">
    <property type="protein sequence ID" value="BES80743.1"/>
    <property type="molecule type" value="Genomic_DNA"/>
</dbReference>
<evidence type="ECO:0000256" key="3">
    <source>
        <dbReference type="ARBA" id="ARBA00022695"/>
    </source>
</evidence>
<feature type="domain" description="CCA-adding enzyme C-terminal" evidence="13">
    <location>
        <begin position="305"/>
        <end position="428"/>
    </location>
</feature>
<protein>
    <recommendedName>
        <fullName evidence="10">CCA-adding enzyme</fullName>
        <ecNumber evidence="10">2.7.7.72</ecNumber>
    </recommendedName>
    <alternativeName>
        <fullName evidence="10">CCA tRNA nucleotidyltransferase</fullName>
    </alternativeName>
    <alternativeName>
        <fullName evidence="10">tRNA CCA-pyrophosphorylase</fullName>
    </alternativeName>
    <alternativeName>
        <fullName evidence="10">tRNA adenylyl-/cytidylyl- transferase</fullName>
    </alternativeName>
    <alternativeName>
        <fullName evidence="10">tRNA nucleotidyltransferase</fullName>
    </alternativeName>
    <alternativeName>
        <fullName evidence="10">tRNA-NT</fullName>
    </alternativeName>
</protein>
<dbReference type="InterPro" id="IPR043519">
    <property type="entry name" value="NT_sf"/>
</dbReference>
<proteinExistence type="inferred from homology"/>
<dbReference type="PANTHER" id="PTHR39643:SF1">
    <property type="entry name" value="CCA-ADDING ENZYME"/>
    <property type="match status" value="1"/>
</dbReference>
<evidence type="ECO:0000259" key="11">
    <source>
        <dbReference type="Pfam" id="PF01909"/>
    </source>
</evidence>
<feature type="domain" description="Polymerase nucleotidyl transferase" evidence="11">
    <location>
        <begin position="38"/>
        <end position="128"/>
    </location>
</feature>
<comment type="function">
    <text evidence="10">Catalyzes the addition and repair of the essential 3'-terminal CCA sequence in tRNAs without using a nucleic acid template. Adds these three nucleotides in the order of C, C, and A to the tRNA nucleotide-73, using CTP and ATP as substrates and producing inorganic pyrophosphate. tRNA 3'-terminal CCA addition is required both for tRNA processing and repair. Also involved in tRNA surveillance by mediating tandem CCA addition to generate a CCACCA at the 3' terminus of unstable tRNAs. While stable tRNAs receive only 3'-terminal CCA, unstable tRNAs are marked with CCACCA and rapidly degraded.</text>
</comment>
<sequence>MAMSCIRLGVEEEVLAEIKPSESEREKARNTAEKAMSLVKSVLQDLGIRDAHVTIEGSYAKDTWIRGNLDLDLFILLHPRNCLELIESGIVDEIASRLSAAGFTIEMRYAQHPYLRVLVDGIWVEIVPGCAIPDPDSPLTAVDRTPFHRRYVVSKTTPEMRDEIRLLKSFMKRIGVYGAEIAVQGFSGYLVELLVINYGCFRSVLEAAQSWKPPVVIDVEGHHRDQRALVKKFKDAAMIVVDPVDPDRNVAAAVSRQSLARFIVASMLYLREPRRDFFHIPGRKEVHAPAPGSVLAVYGPRAGNTVVALLESPRRLSPDNIWGIARRTLRAARRLLERWGFSVIDATAYASEDGQRFIVLVELESRTLPPLQLHLGPPAWSTGNAQRFVEKYRSDETAVGPWITEDGRLAVARRRRYTDALELLRSRVDEWLPGSAKGFRVQVSTLPGVVDRLQGDELAWLLETGYKAPGWMKPRR</sequence>
<dbReference type="Gene3D" id="3.30.460.10">
    <property type="entry name" value="Beta Polymerase, domain 2"/>
    <property type="match status" value="1"/>
</dbReference>
<comment type="catalytic activity">
    <reaction evidence="10">
        <text>a tRNA with a 3' CCA end + 2 CTP + ATP = a tRNA with a 3' CCACCA end + 3 diphosphate</text>
        <dbReference type="Rhea" id="RHEA:76235"/>
        <dbReference type="Rhea" id="RHEA-COMP:10468"/>
        <dbReference type="Rhea" id="RHEA-COMP:18655"/>
        <dbReference type="ChEBI" id="CHEBI:30616"/>
        <dbReference type="ChEBI" id="CHEBI:33019"/>
        <dbReference type="ChEBI" id="CHEBI:37563"/>
        <dbReference type="ChEBI" id="CHEBI:83071"/>
        <dbReference type="ChEBI" id="CHEBI:195187"/>
    </reaction>
</comment>
<dbReference type="InterPro" id="IPR011068">
    <property type="entry name" value="NuclTrfase_I-like_C"/>
</dbReference>
<feature type="binding site" evidence="10">
    <location>
        <position position="61"/>
    </location>
    <ligand>
        <name>ATP</name>
        <dbReference type="ChEBI" id="CHEBI:30616"/>
    </ligand>
</feature>
<comment type="catalytic activity">
    <reaction evidence="10">
        <text>a tRNA precursor + 2 CTP + ATP = a tRNA with a 3' CCA end + 3 diphosphate</text>
        <dbReference type="Rhea" id="RHEA:14433"/>
        <dbReference type="Rhea" id="RHEA-COMP:10465"/>
        <dbReference type="Rhea" id="RHEA-COMP:10468"/>
        <dbReference type="ChEBI" id="CHEBI:30616"/>
        <dbReference type="ChEBI" id="CHEBI:33019"/>
        <dbReference type="ChEBI" id="CHEBI:37563"/>
        <dbReference type="ChEBI" id="CHEBI:74896"/>
        <dbReference type="ChEBI" id="CHEBI:83071"/>
        <dbReference type="EC" id="2.7.7.72"/>
    </reaction>
</comment>
<evidence type="ECO:0000256" key="6">
    <source>
        <dbReference type="ARBA" id="ARBA00022800"/>
    </source>
</evidence>
<dbReference type="InterPro" id="IPR015329">
    <property type="entry name" value="tRNA_NucTransf2"/>
</dbReference>
<dbReference type="HAMAP" id="MF_01264">
    <property type="entry name" value="CCA_arch"/>
    <property type="match status" value="1"/>
</dbReference>
<evidence type="ECO:0000259" key="13">
    <source>
        <dbReference type="Pfam" id="PF21133"/>
    </source>
</evidence>
<keyword evidence="15" id="KW-1185">Reference proteome</keyword>
<feature type="binding site" evidence="10">
    <location>
        <position position="148"/>
    </location>
    <ligand>
        <name>CTP</name>
        <dbReference type="ChEBI" id="CHEBI:37563"/>
    </ligand>
</feature>
<feature type="binding site" evidence="10">
    <location>
        <position position="148"/>
    </location>
    <ligand>
        <name>ATP</name>
        <dbReference type="ChEBI" id="CHEBI:30616"/>
    </ligand>
</feature>
<evidence type="ECO:0000256" key="10">
    <source>
        <dbReference type="HAMAP-Rule" id="MF_01264"/>
    </source>
</evidence>
<keyword evidence="9 10" id="KW-0694">RNA-binding</keyword>
<keyword evidence="4 10" id="KW-0479">Metal-binding</keyword>
<dbReference type="Proteomes" id="UP001341135">
    <property type="component" value="Chromosome"/>
</dbReference>
<keyword evidence="3 10" id="KW-0548">Nucleotidyltransferase</keyword>
<dbReference type="PIRSF" id="PIRSF005335">
    <property type="entry name" value="CCA_arch"/>
    <property type="match status" value="1"/>
</dbReference>
<dbReference type="InterPro" id="IPR042090">
    <property type="entry name" value="CCA_tRNA_nucleotrans_2"/>
</dbReference>
<feature type="binding site" evidence="10">
    <location>
        <position position="58"/>
    </location>
    <ligand>
        <name>CTP</name>
        <dbReference type="ChEBI" id="CHEBI:37563"/>
    </ligand>
</feature>
<keyword evidence="5 10" id="KW-0547">Nucleotide-binding</keyword>
<evidence type="ECO:0000256" key="4">
    <source>
        <dbReference type="ARBA" id="ARBA00022723"/>
    </source>
</evidence>
<dbReference type="InterPro" id="IPR002934">
    <property type="entry name" value="Polymerase_NTP_transf_dom"/>
</dbReference>
<dbReference type="NCBIfam" id="TIGR03671">
    <property type="entry name" value="cca_archaeal"/>
    <property type="match status" value="1"/>
</dbReference>
<accession>A0ABM8IT65</accession>
<dbReference type="SUPFAM" id="SSF81301">
    <property type="entry name" value="Nucleotidyltransferase"/>
    <property type="match status" value="1"/>
</dbReference>
<comment type="miscellaneous">
    <text evidence="10">A single active site specifically recognizes both ATP and CTP and is responsible for their addition.</text>
</comment>
<evidence type="ECO:0000259" key="12">
    <source>
        <dbReference type="Pfam" id="PF09249"/>
    </source>
</evidence>
<dbReference type="CDD" id="cd05400">
    <property type="entry name" value="NT_2-5OAS_ClassI-CCAase"/>
    <property type="match status" value="1"/>
</dbReference>
<dbReference type="EC" id="2.7.7.72" evidence="10"/>
<feature type="binding site" evidence="10">
    <location>
        <position position="72"/>
    </location>
    <ligand>
        <name>Mg(2+)</name>
        <dbReference type="ChEBI" id="CHEBI:18420"/>
    </ligand>
</feature>
<evidence type="ECO:0000256" key="7">
    <source>
        <dbReference type="ARBA" id="ARBA00022840"/>
    </source>
</evidence>
<dbReference type="SUPFAM" id="SSF81631">
    <property type="entry name" value="PAP/OAS1 substrate-binding domain"/>
    <property type="match status" value="1"/>
</dbReference>
<dbReference type="Gene3D" id="1.10.1410.30">
    <property type="entry name" value="CCA tRNA nucleotidyltransferase, domain 2"/>
    <property type="match status" value="1"/>
</dbReference>
<feature type="binding site" evidence="10">
    <location>
        <position position="177"/>
    </location>
    <ligand>
        <name>ATP</name>
        <dbReference type="ChEBI" id="CHEBI:30616"/>
    </ligand>
</feature>